<accession>A0AAV7UL03</accession>
<evidence type="ECO:0000313" key="1">
    <source>
        <dbReference type="EMBL" id="KAJ1189693.1"/>
    </source>
</evidence>
<sequence length="78" mass="8834">MARYILSPPGPTYVYSHVPLLRLQSTPLPCRTPYGRGQRELVWDAAQLPGGLIYRVRDKVPALVRGRLEVNETATWIC</sequence>
<proteinExistence type="predicted"/>
<comment type="caution">
    <text evidence="1">The sequence shown here is derived from an EMBL/GenBank/DDBJ whole genome shotgun (WGS) entry which is preliminary data.</text>
</comment>
<keyword evidence="2" id="KW-1185">Reference proteome</keyword>
<reference evidence="1" key="1">
    <citation type="journal article" date="2022" name="bioRxiv">
        <title>Sequencing and chromosome-scale assembly of the giantPleurodeles waltlgenome.</title>
        <authorList>
            <person name="Brown T."/>
            <person name="Elewa A."/>
            <person name="Iarovenko S."/>
            <person name="Subramanian E."/>
            <person name="Araus A.J."/>
            <person name="Petzold A."/>
            <person name="Susuki M."/>
            <person name="Suzuki K.-i.T."/>
            <person name="Hayashi T."/>
            <person name="Toyoda A."/>
            <person name="Oliveira C."/>
            <person name="Osipova E."/>
            <person name="Leigh N.D."/>
            <person name="Simon A."/>
            <person name="Yun M.H."/>
        </authorList>
    </citation>
    <scope>NUCLEOTIDE SEQUENCE</scope>
    <source>
        <strain evidence="1">20211129_DDA</strain>
        <tissue evidence="1">Liver</tissue>
    </source>
</reference>
<organism evidence="1 2">
    <name type="scientific">Pleurodeles waltl</name>
    <name type="common">Iberian ribbed newt</name>
    <dbReference type="NCBI Taxonomy" id="8319"/>
    <lineage>
        <taxon>Eukaryota</taxon>
        <taxon>Metazoa</taxon>
        <taxon>Chordata</taxon>
        <taxon>Craniata</taxon>
        <taxon>Vertebrata</taxon>
        <taxon>Euteleostomi</taxon>
        <taxon>Amphibia</taxon>
        <taxon>Batrachia</taxon>
        <taxon>Caudata</taxon>
        <taxon>Salamandroidea</taxon>
        <taxon>Salamandridae</taxon>
        <taxon>Pleurodelinae</taxon>
        <taxon>Pleurodeles</taxon>
    </lineage>
</organism>
<name>A0AAV7UL03_PLEWA</name>
<protein>
    <submittedName>
        <fullName evidence="1">Uncharacterized protein</fullName>
    </submittedName>
</protein>
<evidence type="ECO:0000313" key="2">
    <source>
        <dbReference type="Proteomes" id="UP001066276"/>
    </source>
</evidence>
<dbReference type="Proteomes" id="UP001066276">
    <property type="component" value="Chromosome 3_1"/>
</dbReference>
<gene>
    <name evidence="1" type="ORF">NDU88_006435</name>
</gene>
<dbReference type="AlphaFoldDB" id="A0AAV7UL03"/>
<dbReference type="EMBL" id="JANPWB010000005">
    <property type="protein sequence ID" value="KAJ1189693.1"/>
    <property type="molecule type" value="Genomic_DNA"/>
</dbReference>